<dbReference type="SMART" id="SM00382">
    <property type="entry name" value="AAA"/>
    <property type="match status" value="1"/>
</dbReference>
<evidence type="ECO:0000259" key="8">
    <source>
        <dbReference type="PROSITE" id="PS50893"/>
    </source>
</evidence>
<keyword evidence="6" id="KW-1278">Translocase</keyword>
<evidence type="ECO:0000256" key="7">
    <source>
        <dbReference type="ARBA" id="ARBA00023136"/>
    </source>
</evidence>
<dbReference type="eggNOG" id="COG3840">
    <property type="taxonomic scope" value="Bacteria"/>
</dbReference>
<dbReference type="AlphaFoldDB" id="W1N4S1"/>
<keyword evidence="1" id="KW-0813">Transport</keyword>
<dbReference type="OrthoDB" id="9802264at2"/>
<dbReference type="PROSITE" id="PS50893">
    <property type="entry name" value="ABC_TRANSPORTER_2"/>
    <property type="match status" value="1"/>
</dbReference>
<evidence type="ECO:0000256" key="6">
    <source>
        <dbReference type="ARBA" id="ARBA00022967"/>
    </source>
</evidence>
<evidence type="ECO:0000256" key="3">
    <source>
        <dbReference type="ARBA" id="ARBA00022519"/>
    </source>
</evidence>
<dbReference type="EMBL" id="AVBC01000039">
    <property type="protein sequence ID" value="ERL50166.1"/>
    <property type="molecule type" value="Genomic_DNA"/>
</dbReference>
<dbReference type="PATRIC" id="fig|1178482.3.peg.3262"/>
<keyword evidence="7" id="KW-0472">Membrane</keyword>
<protein>
    <recommendedName>
        <fullName evidence="8">ABC transporter domain-containing protein</fullName>
    </recommendedName>
</protein>
<dbReference type="KEGG" id="hhu:AR456_04785"/>
<dbReference type="Gene3D" id="3.40.50.300">
    <property type="entry name" value="P-loop containing nucleotide triphosphate hydrolases"/>
    <property type="match status" value="1"/>
</dbReference>
<dbReference type="GO" id="GO:0005524">
    <property type="term" value="F:ATP binding"/>
    <property type="evidence" value="ECO:0007669"/>
    <property type="project" value="UniProtKB-KW"/>
</dbReference>
<evidence type="ECO:0000313" key="9">
    <source>
        <dbReference type="EMBL" id="ERL50166.1"/>
    </source>
</evidence>
<evidence type="ECO:0000313" key="10">
    <source>
        <dbReference type="Proteomes" id="UP000019113"/>
    </source>
</evidence>
<dbReference type="GO" id="GO:0016887">
    <property type="term" value="F:ATP hydrolysis activity"/>
    <property type="evidence" value="ECO:0007669"/>
    <property type="project" value="InterPro"/>
</dbReference>
<name>W1N4S1_9GAMM</name>
<gene>
    <name evidence="9" type="ORF">BJB45_03300</name>
</gene>
<dbReference type="InterPro" id="IPR003593">
    <property type="entry name" value="AAA+_ATPase"/>
</dbReference>
<dbReference type="PROSITE" id="PS00211">
    <property type="entry name" value="ABC_TRANSPORTER_1"/>
    <property type="match status" value="1"/>
</dbReference>
<keyword evidence="5" id="KW-0067">ATP-binding</keyword>
<proteinExistence type="predicted"/>
<keyword evidence="4" id="KW-0547">Nucleotide-binding</keyword>
<dbReference type="Proteomes" id="UP000019113">
    <property type="component" value="Unassembled WGS sequence"/>
</dbReference>
<sequence>MLIAEALSFHYSQAEPGQTLDFRFDLRLAPGQCVAVDGPSGAGKSTLLNLIAGFLKPASGQLRWLDEDLLALHPWRRGVTTLFQDHNLFDHLPVWANIGLGLAPDLRLNAGQRQRITEGLEQVGMAEMASRLPSELSGGQRQRVALVRALLRDTRLLLLDEPFTGLDRANRETLWVQVERLKHSGVAVLLVSHDAEDVQALADYRLRLVEGRLIVASPAPA</sequence>
<evidence type="ECO:0000256" key="4">
    <source>
        <dbReference type="ARBA" id="ARBA00022741"/>
    </source>
</evidence>
<evidence type="ECO:0000256" key="2">
    <source>
        <dbReference type="ARBA" id="ARBA00022475"/>
    </source>
</evidence>
<dbReference type="InterPro" id="IPR003439">
    <property type="entry name" value="ABC_transporter-like_ATP-bd"/>
</dbReference>
<accession>W1N4S1</accession>
<dbReference type="SUPFAM" id="SSF52540">
    <property type="entry name" value="P-loop containing nucleoside triphosphate hydrolases"/>
    <property type="match status" value="1"/>
</dbReference>
<evidence type="ECO:0000256" key="1">
    <source>
        <dbReference type="ARBA" id="ARBA00022448"/>
    </source>
</evidence>
<dbReference type="RefSeq" id="WP_021820217.1">
    <property type="nucleotide sequence ID" value="NZ_AVBC01000039.1"/>
</dbReference>
<comment type="caution">
    <text evidence="9">The sequence shown here is derived from an EMBL/GenBank/DDBJ whole genome shotgun (WGS) entry which is preliminary data.</text>
</comment>
<evidence type="ECO:0000256" key="5">
    <source>
        <dbReference type="ARBA" id="ARBA00022840"/>
    </source>
</evidence>
<dbReference type="InterPro" id="IPR027417">
    <property type="entry name" value="P-loop_NTPase"/>
</dbReference>
<dbReference type="PANTHER" id="PTHR42781:SF1">
    <property type="entry name" value="THIAMINE IMPORT ATP-BINDING PROTEIN THIQ"/>
    <property type="match status" value="1"/>
</dbReference>
<keyword evidence="3" id="KW-0997">Cell inner membrane</keyword>
<dbReference type="PANTHER" id="PTHR42781">
    <property type="entry name" value="SPERMIDINE/PUTRESCINE IMPORT ATP-BINDING PROTEIN POTA"/>
    <property type="match status" value="1"/>
</dbReference>
<keyword evidence="2" id="KW-1003">Cell membrane</keyword>
<feature type="domain" description="ABC transporter" evidence="8">
    <location>
        <begin position="2"/>
        <end position="219"/>
    </location>
</feature>
<organism evidence="9 10">
    <name type="scientific">Halomonas huangheensis</name>
    <dbReference type="NCBI Taxonomy" id="1178482"/>
    <lineage>
        <taxon>Bacteria</taxon>
        <taxon>Pseudomonadati</taxon>
        <taxon>Pseudomonadota</taxon>
        <taxon>Gammaproteobacteria</taxon>
        <taxon>Oceanospirillales</taxon>
        <taxon>Halomonadaceae</taxon>
        <taxon>Halomonas</taxon>
    </lineage>
</organism>
<dbReference type="InterPro" id="IPR050093">
    <property type="entry name" value="ABC_SmlMolc_Importer"/>
</dbReference>
<keyword evidence="10" id="KW-1185">Reference proteome</keyword>
<reference evidence="9 10" key="1">
    <citation type="submission" date="2013-08" db="EMBL/GenBank/DDBJ databases">
        <title>draft genome of Halomonas huanghegensis, strain BJGMM-B45T.</title>
        <authorList>
            <person name="Miao C."/>
            <person name="Wan Y."/>
            <person name="Jin W."/>
        </authorList>
    </citation>
    <scope>NUCLEOTIDE SEQUENCE [LARGE SCALE GENOMIC DNA]</scope>
    <source>
        <strain evidence="9 10">BJGMM-B45</strain>
    </source>
</reference>
<dbReference type="STRING" id="1178482.AR456_04785"/>
<dbReference type="InterPro" id="IPR017871">
    <property type="entry name" value="ABC_transporter-like_CS"/>
</dbReference>
<dbReference type="Pfam" id="PF00005">
    <property type="entry name" value="ABC_tran"/>
    <property type="match status" value="1"/>
</dbReference>